<proteinExistence type="predicted"/>
<reference evidence="1 2" key="1">
    <citation type="submission" date="2024-08" db="EMBL/GenBank/DDBJ databases">
        <authorList>
            <person name="Lu H."/>
        </authorList>
    </citation>
    <scope>NUCLEOTIDE SEQUENCE [LARGE SCALE GENOMIC DNA]</scope>
    <source>
        <strain evidence="1 2">LKC17W</strain>
    </source>
</reference>
<organism evidence="1 2">
    <name type="scientific">Pelomonas margarita</name>
    <dbReference type="NCBI Taxonomy" id="3299031"/>
    <lineage>
        <taxon>Bacteria</taxon>
        <taxon>Pseudomonadati</taxon>
        <taxon>Pseudomonadota</taxon>
        <taxon>Betaproteobacteria</taxon>
        <taxon>Burkholderiales</taxon>
        <taxon>Sphaerotilaceae</taxon>
        <taxon>Roseateles</taxon>
    </lineage>
</organism>
<protein>
    <recommendedName>
        <fullName evidence="3">Lipoprotein</fullName>
    </recommendedName>
</protein>
<keyword evidence="2" id="KW-1185">Reference proteome</keyword>
<dbReference type="EMBL" id="JBIGHW010000002">
    <property type="protein sequence ID" value="MFG6439759.1"/>
    <property type="molecule type" value="Genomic_DNA"/>
</dbReference>
<dbReference type="PROSITE" id="PS51257">
    <property type="entry name" value="PROKAR_LIPOPROTEIN"/>
    <property type="match status" value="1"/>
</dbReference>
<dbReference type="Proteomes" id="UP001606301">
    <property type="component" value="Unassembled WGS sequence"/>
</dbReference>
<dbReference type="RefSeq" id="WP_394395397.1">
    <property type="nucleotide sequence ID" value="NZ_JBIGHW010000002.1"/>
</dbReference>
<evidence type="ECO:0000313" key="1">
    <source>
        <dbReference type="EMBL" id="MFG6439759.1"/>
    </source>
</evidence>
<evidence type="ECO:0000313" key="2">
    <source>
        <dbReference type="Proteomes" id="UP001606301"/>
    </source>
</evidence>
<evidence type="ECO:0008006" key="3">
    <source>
        <dbReference type="Google" id="ProtNLM"/>
    </source>
</evidence>
<comment type="caution">
    <text evidence="1">The sequence shown here is derived from an EMBL/GenBank/DDBJ whole genome shotgun (WGS) entry which is preliminary data.</text>
</comment>
<gene>
    <name evidence="1" type="ORF">ACG0Z3_03605</name>
</gene>
<accession>A0ABW7FDH5</accession>
<name>A0ABW7FDH5_9BURK</name>
<sequence length="298" mass="32108">MATTSRAAEWRICARHIGNAALLATTFVVTGCALTPSVVEVPEKPAAGKTWAQKQADDKGLLRIPKTTEVTELQGQLAVYAGFWRGVEGDLLLGMRDIPGRARDLAVLWAAYEAVKSNFRSARYAGIGAALFGSVSSTYKVEVQAQNYQTAADAMDCIATEVERVPLGAWKFFNRAGEFTGVLDSADAAAKETAQLELNDVFPAVNRSMNLVLTKLIRAQRNDLKLTGVNLEELRGAYDREKAVRDKVIPVKTAAGVMPLFAATNEDSSVSDDVRKARTTALRLLRLNAAKCVASTAG</sequence>